<sequence>MKIAIIGANEYQNKLILKCKEKNIETHVFAWEDGAIGKENADFFYPVSIIEKDIILEKCKEIGIDGVLSVGSDLAMLTVNYISDKMNLVGNTMLCTVLSTNKYRMREAFLKNRVKSPKYCKVSGDKQYEDILLQLSLPVIVKPTDRSGSRGVTKVEKEDDLKFAIELALNESFNKEIIVEEYIGGIEYSMEFFTDKGKHSFLAITEKFTTGSPHFIERAHLQPGTIGKEVLISAIDTAIKGLNALEIQDGASHVEIKVQDKVPYIIEIGARMGGDFIGSDLVKLSTGIDFTELVMDKALGNYTEIKRRWNKYSFVFFIFNLDDMITIKENYSVLEPFIVEKELKESDGFANVTDSSNRHGYIIFQFESYEEFKNIEKILLGVEENER</sequence>
<reference evidence="6 7" key="1">
    <citation type="submission" date="2020-08" db="EMBL/GenBank/DDBJ databases">
        <title>A Genomic Blueprint of the Chicken Gut Microbiome.</title>
        <authorList>
            <person name="Gilroy R."/>
            <person name="Ravi A."/>
            <person name="Getino M."/>
            <person name="Pursley I."/>
            <person name="Horton D.L."/>
            <person name="Alikhan N.-F."/>
            <person name="Baker D."/>
            <person name="Gharbi K."/>
            <person name="Hall N."/>
            <person name="Watson M."/>
            <person name="Adriaenssens E.M."/>
            <person name="Foster-Nyarko E."/>
            <person name="Jarju S."/>
            <person name="Secka A."/>
            <person name="Antonio M."/>
            <person name="Oren A."/>
            <person name="Chaudhuri R."/>
            <person name="La Ragione R.M."/>
            <person name="Hildebrand F."/>
            <person name="Pallen M.J."/>
        </authorList>
    </citation>
    <scope>NUCLEOTIDE SEQUENCE [LARGE SCALE GENOMIC DNA]</scope>
    <source>
        <strain evidence="6 7">Sa3CVN1</strain>
    </source>
</reference>
<dbReference type="InterPro" id="IPR013815">
    <property type="entry name" value="ATP_grasp_subdomain_1"/>
</dbReference>
<comment type="caution">
    <text evidence="6">The sequence shown here is derived from an EMBL/GenBank/DDBJ whole genome shotgun (WGS) entry which is preliminary data.</text>
</comment>
<keyword evidence="7" id="KW-1185">Reference proteome</keyword>
<evidence type="ECO:0000256" key="2">
    <source>
        <dbReference type="ARBA" id="ARBA00022741"/>
    </source>
</evidence>
<proteinExistence type="predicted"/>
<dbReference type="PROSITE" id="PS50975">
    <property type="entry name" value="ATP_GRASP"/>
    <property type="match status" value="1"/>
</dbReference>
<evidence type="ECO:0000259" key="5">
    <source>
        <dbReference type="PROSITE" id="PS50975"/>
    </source>
</evidence>
<dbReference type="PANTHER" id="PTHR43585">
    <property type="entry name" value="FUMIPYRROLE BIOSYNTHESIS PROTEIN C"/>
    <property type="match status" value="1"/>
</dbReference>
<evidence type="ECO:0000256" key="1">
    <source>
        <dbReference type="ARBA" id="ARBA00022598"/>
    </source>
</evidence>
<feature type="domain" description="ATP-grasp" evidence="5">
    <location>
        <begin position="106"/>
        <end position="299"/>
    </location>
</feature>
<evidence type="ECO:0000313" key="7">
    <source>
        <dbReference type="Proteomes" id="UP000627781"/>
    </source>
</evidence>
<dbReference type="EMBL" id="JACSRA010000015">
    <property type="protein sequence ID" value="MBD7911774.1"/>
    <property type="molecule type" value="Genomic_DNA"/>
</dbReference>
<organism evidence="6 7">
    <name type="scientific">Clostridium cibarium</name>
    <dbReference type="NCBI Taxonomy" id="2762247"/>
    <lineage>
        <taxon>Bacteria</taxon>
        <taxon>Bacillati</taxon>
        <taxon>Bacillota</taxon>
        <taxon>Clostridia</taxon>
        <taxon>Eubacteriales</taxon>
        <taxon>Clostridiaceae</taxon>
        <taxon>Clostridium</taxon>
    </lineage>
</organism>
<dbReference type="SUPFAM" id="SSF56059">
    <property type="entry name" value="Glutathione synthetase ATP-binding domain-like"/>
    <property type="match status" value="1"/>
</dbReference>
<name>A0ABR8PUD5_9CLOT</name>
<keyword evidence="2 4" id="KW-0547">Nucleotide-binding</keyword>
<gene>
    <name evidence="6" type="ORF">H9661_10425</name>
</gene>
<dbReference type="Proteomes" id="UP000627781">
    <property type="component" value="Unassembled WGS sequence"/>
</dbReference>
<keyword evidence="3 4" id="KW-0067">ATP-binding</keyword>
<accession>A0ABR8PUD5</accession>
<protein>
    <submittedName>
        <fullName evidence="6">ATP-grasp domain-containing protein</fullName>
    </submittedName>
</protein>
<dbReference type="RefSeq" id="WP_191768669.1">
    <property type="nucleotide sequence ID" value="NZ_JACSRA010000015.1"/>
</dbReference>
<dbReference type="Gene3D" id="3.40.50.20">
    <property type="match status" value="1"/>
</dbReference>
<dbReference type="Pfam" id="PF13535">
    <property type="entry name" value="ATP-grasp_4"/>
    <property type="match status" value="1"/>
</dbReference>
<dbReference type="PANTHER" id="PTHR43585:SF2">
    <property type="entry name" value="ATP-GRASP ENZYME FSQD"/>
    <property type="match status" value="1"/>
</dbReference>
<keyword evidence="1" id="KW-0436">Ligase</keyword>
<dbReference type="InterPro" id="IPR011761">
    <property type="entry name" value="ATP-grasp"/>
</dbReference>
<dbReference type="Gene3D" id="3.30.470.20">
    <property type="entry name" value="ATP-grasp fold, B domain"/>
    <property type="match status" value="1"/>
</dbReference>
<dbReference type="InterPro" id="IPR052032">
    <property type="entry name" value="ATP-dep_AA_Ligase"/>
</dbReference>
<dbReference type="Gene3D" id="3.30.1490.20">
    <property type="entry name" value="ATP-grasp fold, A domain"/>
    <property type="match status" value="1"/>
</dbReference>
<evidence type="ECO:0000256" key="4">
    <source>
        <dbReference type="PROSITE-ProRule" id="PRU00409"/>
    </source>
</evidence>
<evidence type="ECO:0000256" key="3">
    <source>
        <dbReference type="ARBA" id="ARBA00022840"/>
    </source>
</evidence>
<evidence type="ECO:0000313" key="6">
    <source>
        <dbReference type="EMBL" id="MBD7911774.1"/>
    </source>
</evidence>